<dbReference type="PROSITE" id="PS50887">
    <property type="entry name" value="GGDEF"/>
    <property type="match status" value="1"/>
</dbReference>
<protein>
    <submittedName>
        <fullName evidence="3">Diguanylate cyclase</fullName>
        <ecNumber evidence="3">2.7.7.65</ecNumber>
    </submittedName>
</protein>
<keyword evidence="1" id="KW-1133">Transmembrane helix</keyword>
<name>A0ABY7WST7_9LACO</name>
<dbReference type="Proteomes" id="UP001220377">
    <property type="component" value="Chromosome"/>
</dbReference>
<dbReference type="SMART" id="SM00267">
    <property type="entry name" value="GGDEF"/>
    <property type="match status" value="1"/>
</dbReference>
<dbReference type="PANTHER" id="PTHR45138">
    <property type="entry name" value="REGULATORY COMPONENTS OF SENSORY TRANSDUCTION SYSTEM"/>
    <property type="match status" value="1"/>
</dbReference>
<feature type="transmembrane region" description="Helical" evidence="1">
    <location>
        <begin position="7"/>
        <end position="31"/>
    </location>
</feature>
<dbReference type="Pfam" id="PF00990">
    <property type="entry name" value="GGDEF"/>
    <property type="match status" value="1"/>
</dbReference>
<feature type="transmembrane region" description="Helical" evidence="1">
    <location>
        <begin position="46"/>
        <end position="65"/>
    </location>
</feature>
<feature type="domain" description="GGDEF" evidence="2">
    <location>
        <begin position="240"/>
        <end position="379"/>
    </location>
</feature>
<organism evidence="3 4">
    <name type="scientific">Lacticaseibacillus pabuli</name>
    <dbReference type="NCBI Taxonomy" id="3025672"/>
    <lineage>
        <taxon>Bacteria</taxon>
        <taxon>Bacillati</taxon>
        <taxon>Bacillota</taxon>
        <taxon>Bacilli</taxon>
        <taxon>Lactobacillales</taxon>
        <taxon>Lactobacillaceae</taxon>
        <taxon>Lacticaseibacillus</taxon>
    </lineage>
</organism>
<keyword evidence="3" id="KW-0808">Transferase</keyword>
<accession>A0ABY7WST7</accession>
<dbReference type="PANTHER" id="PTHR45138:SF9">
    <property type="entry name" value="DIGUANYLATE CYCLASE DGCM-RELATED"/>
    <property type="match status" value="1"/>
</dbReference>
<proteinExistence type="predicted"/>
<dbReference type="SUPFAM" id="SSF55073">
    <property type="entry name" value="Nucleotide cyclase"/>
    <property type="match status" value="1"/>
</dbReference>
<dbReference type="EC" id="2.7.7.65" evidence="3"/>
<evidence type="ECO:0000256" key="1">
    <source>
        <dbReference type="SAM" id="Phobius"/>
    </source>
</evidence>
<gene>
    <name evidence="3" type="ORF">PQ472_09335</name>
</gene>
<feature type="transmembrane region" description="Helical" evidence="1">
    <location>
        <begin position="112"/>
        <end position="136"/>
    </location>
</feature>
<evidence type="ECO:0000313" key="3">
    <source>
        <dbReference type="EMBL" id="WDF82089.1"/>
    </source>
</evidence>
<evidence type="ECO:0000313" key="4">
    <source>
        <dbReference type="Proteomes" id="UP001220377"/>
    </source>
</evidence>
<keyword evidence="4" id="KW-1185">Reference proteome</keyword>
<sequence>MSTLWVTVIFTATLITNIIGFLGTLSLIYWVGDVKTGKVLKYHDEIQYGISLVFIGYVFMQYAINVQFRPVIYRLDLVFTNVLICASFIFCLIMISRVYWVVIAALTAGFMFVAYGITRQALIAFAVEVVVQYLLARFGRQIWSRRDIIYLLFVVYACAAIAGIAFLGHHDWEFWTREILALAIEGVVFYEYARLIINRRRKADQFRQAATTDTMTGLRNFGTFNEDLAQHYARFIAGGKPYALFELDVDHFKHINDQYGHLKGNEVLVKVAQTISQYAAELENEATAYRMGGEEFGLLIAGADTEVDMRGVLVAQELQQRLRGLRFDSPQGKFSITISVGEDISSQDDHNFIAIYNRTDHYLYEAKNAGRDRINVRGQRLSLN</sequence>
<dbReference type="InterPro" id="IPR000160">
    <property type="entry name" value="GGDEF_dom"/>
</dbReference>
<keyword evidence="1" id="KW-0472">Membrane</keyword>
<dbReference type="GO" id="GO:0052621">
    <property type="term" value="F:diguanylate cyclase activity"/>
    <property type="evidence" value="ECO:0007669"/>
    <property type="project" value="UniProtKB-EC"/>
</dbReference>
<dbReference type="RefSeq" id="WP_274259324.1">
    <property type="nucleotide sequence ID" value="NZ_CP117884.1"/>
</dbReference>
<keyword evidence="3" id="KW-0548">Nucleotidyltransferase</keyword>
<evidence type="ECO:0000259" key="2">
    <source>
        <dbReference type="PROSITE" id="PS50887"/>
    </source>
</evidence>
<feature type="transmembrane region" description="Helical" evidence="1">
    <location>
        <begin position="77"/>
        <end position="100"/>
    </location>
</feature>
<dbReference type="Gene3D" id="3.30.70.270">
    <property type="match status" value="1"/>
</dbReference>
<dbReference type="InterPro" id="IPR043128">
    <property type="entry name" value="Rev_trsase/Diguanyl_cyclase"/>
</dbReference>
<reference evidence="3 4" key="1">
    <citation type="submission" date="2023-02" db="EMBL/GenBank/DDBJ databases">
        <title>Genome sequence of Lacticaseibacillus sp. KACC 23028.</title>
        <authorList>
            <person name="Kim S."/>
            <person name="Heo J."/>
            <person name="Kwon S.-W."/>
        </authorList>
    </citation>
    <scope>NUCLEOTIDE SEQUENCE [LARGE SCALE GENOMIC DNA]</scope>
    <source>
        <strain evidence="3 4">KACC 23028</strain>
    </source>
</reference>
<feature type="transmembrane region" description="Helical" evidence="1">
    <location>
        <begin position="148"/>
        <end position="167"/>
    </location>
</feature>
<dbReference type="InterPro" id="IPR029787">
    <property type="entry name" value="Nucleotide_cyclase"/>
</dbReference>
<dbReference type="EMBL" id="CP117884">
    <property type="protein sequence ID" value="WDF82089.1"/>
    <property type="molecule type" value="Genomic_DNA"/>
</dbReference>
<dbReference type="InterPro" id="IPR050469">
    <property type="entry name" value="Diguanylate_Cyclase"/>
</dbReference>
<dbReference type="NCBIfam" id="TIGR00254">
    <property type="entry name" value="GGDEF"/>
    <property type="match status" value="1"/>
</dbReference>
<feature type="transmembrane region" description="Helical" evidence="1">
    <location>
        <begin position="179"/>
        <end position="197"/>
    </location>
</feature>
<keyword evidence="1" id="KW-0812">Transmembrane</keyword>
<dbReference type="CDD" id="cd01949">
    <property type="entry name" value="GGDEF"/>
    <property type="match status" value="1"/>
</dbReference>